<evidence type="ECO:0000313" key="1">
    <source>
        <dbReference type="EMBL" id="MBE9029866.1"/>
    </source>
</evidence>
<protein>
    <submittedName>
        <fullName evidence="1">Uncharacterized protein</fullName>
    </submittedName>
</protein>
<dbReference type="RefSeq" id="WP_264324685.1">
    <property type="nucleotide sequence ID" value="NZ_JADEXQ010000024.1"/>
</dbReference>
<evidence type="ECO:0000313" key="2">
    <source>
        <dbReference type="Proteomes" id="UP000625316"/>
    </source>
</evidence>
<accession>A0A928Z1Z5</accession>
<organism evidence="1 2">
    <name type="scientific">Romeriopsis navalis LEGE 11480</name>
    <dbReference type="NCBI Taxonomy" id="2777977"/>
    <lineage>
        <taxon>Bacteria</taxon>
        <taxon>Bacillati</taxon>
        <taxon>Cyanobacteriota</taxon>
        <taxon>Cyanophyceae</taxon>
        <taxon>Leptolyngbyales</taxon>
        <taxon>Leptolyngbyaceae</taxon>
        <taxon>Romeriopsis</taxon>
        <taxon>Romeriopsis navalis</taxon>
    </lineage>
</organism>
<reference evidence="1" key="1">
    <citation type="submission" date="2020-10" db="EMBL/GenBank/DDBJ databases">
        <authorList>
            <person name="Castelo-Branco R."/>
            <person name="Eusebio N."/>
            <person name="Adriana R."/>
            <person name="Vieira A."/>
            <person name="Brugerolle De Fraissinette N."/>
            <person name="Rezende De Castro R."/>
            <person name="Schneider M.P."/>
            <person name="Vasconcelos V."/>
            <person name="Leao P.N."/>
        </authorList>
    </citation>
    <scope>NUCLEOTIDE SEQUENCE</scope>
    <source>
        <strain evidence="1">LEGE 11480</strain>
    </source>
</reference>
<gene>
    <name evidence="1" type="ORF">IQ266_09005</name>
</gene>
<keyword evidence="2" id="KW-1185">Reference proteome</keyword>
<comment type="caution">
    <text evidence="1">The sequence shown here is derived from an EMBL/GenBank/DDBJ whole genome shotgun (WGS) entry which is preliminary data.</text>
</comment>
<name>A0A928Z1Z5_9CYAN</name>
<dbReference type="EMBL" id="JADEXQ010000024">
    <property type="protein sequence ID" value="MBE9029866.1"/>
    <property type="molecule type" value="Genomic_DNA"/>
</dbReference>
<dbReference type="AlphaFoldDB" id="A0A928Z1Z5"/>
<dbReference type="Proteomes" id="UP000625316">
    <property type="component" value="Unassembled WGS sequence"/>
</dbReference>
<proteinExistence type="predicted"/>
<sequence>MFGTFQQSNIRIEIDATATQLQQCLTQTGKLQDWLKFQRFPAGLPDRLTPGVHFTSHSGFIIPIHQTVELVEEHRIRFLLSQGIDGFHAWAWGDGWVQSEIEGVSLLPIGIGQTASLMLLRQYVRSLE</sequence>